<reference evidence="2" key="1">
    <citation type="journal article" date="2022" name="IScience">
        <title>Evolution of zygomycete secretomes and the origins of terrestrial fungal ecologies.</title>
        <authorList>
            <person name="Chang Y."/>
            <person name="Wang Y."/>
            <person name="Mondo S."/>
            <person name="Ahrendt S."/>
            <person name="Andreopoulos W."/>
            <person name="Barry K."/>
            <person name="Beard J."/>
            <person name="Benny G.L."/>
            <person name="Blankenship S."/>
            <person name="Bonito G."/>
            <person name="Cuomo C."/>
            <person name="Desiro A."/>
            <person name="Gervers K.A."/>
            <person name="Hundley H."/>
            <person name="Kuo A."/>
            <person name="LaButti K."/>
            <person name="Lang B.F."/>
            <person name="Lipzen A."/>
            <person name="O'Donnell K."/>
            <person name="Pangilinan J."/>
            <person name="Reynolds N."/>
            <person name="Sandor L."/>
            <person name="Smith M.E."/>
            <person name="Tsang A."/>
            <person name="Grigoriev I.V."/>
            <person name="Stajich J.E."/>
            <person name="Spatafora J.W."/>
        </authorList>
    </citation>
    <scope>NUCLEOTIDE SEQUENCE</scope>
    <source>
        <strain evidence="2">RSA 2281</strain>
    </source>
</reference>
<feature type="compositionally biased region" description="Low complexity" evidence="1">
    <location>
        <begin position="264"/>
        <end position="293"/>
    </location>
</feature>
<dbReference type="EMBL" id="JAIXMP010000022">
    <property type="protein sequence ID" value="KAI9255813.1"/>
    <property type="molecule type" value="Genomic_DNA"/>
</dbReference>
<evidence type="ECO:0000313" key="3">
    <source>
        <dbReference type="Proteomes" id="UP001209540"/>
    </source>
</evidence>
<organism evidence="2 3">
    <name type="scientific">Phascolomyces articulosus</name>
    <dbReference type="NCBI Taxonomy" id="60185"/>
    <lineage>
        <taxon>Eukaryota</taxon>
        <taxon>Fungi</taxon>
        <taxon>Fungi incertae sedis</taxon>
        <taxon>Mucoromycota</taxon>
        <taxon>Mucoromycotina</taxon>
        <taxon>Mucoromycetes</taxon>
        <taxon>Mucorales</taxon>
        <taxon>Lichtheimiaceae</taxon>
        <taxon>Phascolomyces</taxon>
    </lineage>
</organism>
<keyword evidence="3" id="KW-1185">Reference proteome</keyword>
<dbReference type="AlphaFoldDB" id="A0AAD5K8N2"/>
<protein>
    <recommendedName>
        <fullName evidence="4">F-box domain-containing protein</fullName>
    </recommendedName>
</protein>
<evidence type="ECO:0000313" key="2">
    <source>
        <dbReference type="EMBL" id="KAI9255813.1"/>
    </source>
</evidence>
<evidence type="ECO:0008006" key="4">
    <source>
        <dbReference type="Google" id="ProtNLM"/>
    </source>
</evidence>
<comment type="caution">
    <text evidence="2">The sequence shown here is derived from an EMBL/GenBank/DDBJ whole genome shotgun (WGS) entry which is preliminary data.</text>
</comment>
<accession>A0AAD5K8N2</accession>
<proteinExistence type="predicted"/>
<sequence length="350" mass="39701">MSRFIRLDDKILKRICIYLRLDDLVTLRSVNPLLEEFLHKHPDIWTTGNNLCFLPNDATITDDYIRRHIPNIPRSYALREMKLINLPLTWTGFLWIFDHFAHSVDRIHVKASEQTLTDLARHLSIFAGNLAVLQHENKIPITFRQYAINHTQYENTMVQSDYMGRSNLKGLRRYLETLKLDDPPFEQLAELYIECTDPSPSSSSAEDDASSPSSIYPHHNENNPIYQIYFIASFLAGGHSLSRQSRPNNKRAREEEEDYHDDTSTTTTSNNNASSSASTTTTTTTTTTAAAAADLPVVPSSSSSTIRNNKYRRHDNGNKKNNNNNDTAVLPPPTTSSVHHTQTQPPLGYT</sequence>
<feature type="compositionally biased region" description="Low complexity" evidence="1">
    <location>
        <begin position="197"/>
        <end position="214"/>
    </location>
</feature>
<evidence type="ECO:0000256" key="1">
    <source>
        <dbReference type="SAM" id="MobiDB-lite"/>
    </source>
</evidence>
<feature type="region of interest" description="Disordered" evidence="1">
    <location>
        <begin position="196"/>
        <end position="218"/>
    </location>
</feature>
<gene>
    <name evidence="2" type="ORF">BDA99DRAFT_517713</name>
</gene>
<feature type="region of interest" description="Disordered" evidence="1">
    <location>
        <begin position="241"/>
        <end position="350"/>
    </location>
</feature>
<feature type="compositionally biased region" description="Polar residues" evidence="1">
    <location>
        <begin position="299"/>
        <end position="308"/>
    </location>
</feature>
<dbReference type="Proteomes" id="UP001209540">
    <property type="component" value="Unassembled WGS sequence"/>
</dbReference>
<name>A0AAD5K8N2_9FUNG</name>
<reference evidence="2" key="2">
    <citation type="submission" date="2023-02" db="EMBL/GenBank/DDBJ databases">
        <authorList>
            <consortium name="DOE Joint Genome Institute"/>
            <person name="Mondo S.J."/>
            <person name="Chang Y."/>
            <person name="Wang Y."/>
            <person name="Ahrendt S."/>
            <person name="Andreopoulos W."/>
            <person name="Barry K."/>
            <person name="Beard J."/>
            <person name="Benny G.L."/>
            <person name="Blankenship S."/>
            <person name="Bonito G."/>
            <person name="Cuomo C."/>
            <person name="Desiro A."/>
            <person name="Gervers K.A."/>
            <person name="Hundley H."/>
            <person name="Kuo A."/>
            <person name="LaButti K."/>
            <person name="Lang B.F."/>
            <person name="Lipzen A."/>
            <person name="O'Donnell K."/>
            <person name="Pangilinan J."/>
            <person name="Reynolds N."/>
            <person name="Sandor L."/>
            <person name="Smith M.W."/>
            <person name="Tsang A."/>
            <person name="Grigoriev I.V."/>
            <person name="Stajich J.E."/>
            <person name="Spatafora J.W."/>
        </authorList>
    </citation>
    <scope>NUCLEOTIDE SEQUENCE</scope>
    <source>
        <strain evidence="2">RSA 2281</strain>
    </source>
</reference>
<feature type="compositionally biased region" description="Polar residues" evidence="1">
    <location>
        <begin position="335"/>
        <end position="350"/>
    </location>
</feature>